<reference evidence="4 5" key="1">
    <citation type="submission" date="2016-03" db="EMBL/GenBank/DDBJ databases">
        <title>Fine-scale spatial genetic structure of a fungal parasite of coffee scale insects.</title>
        <authorList>
            <person name="Jackson D."/>
            <person name="Zemenick K.A."/>
            <person name="Malloure B."/>
            <person name="Quandt C.A."/>
            <person name="James T.Y."/>
        </authorList>
    </citation>
    <scope>NUCLEOTIDE SEQUENCE [LARGE SCALE GENOMIC DNA]</scope>
    <source>
        <strain evidence="4 5">UM487</strain>
    </source>
</reference>
<organism evidence="4 5">
    <name type="scientific">Cordyceps confragosa</name>
    <name type="common">Lecanicillium lecanii</name>
    <dbReference type="NCBI Taxonomy" id="2714763"/>
    <lineage>
        <taxon>Eukaryota</taxon>
        <taxon>Fungi</taxon>
        <taxon>Dikarya</taxon>
        <taxon>Ascomycota</taxon>
        <taxon>Pezizomycotina</taxon>
        <taxon>Sordariomycetes</taxon>
        <taxon>Hypocreomycetidae</taxon>
        <taxon>Hypocreales</taxon>
        <taxon>Cordycipitaceae</taxon>
        <taxon>Akanthomyces</taxon>
    </lineage>
</organism>
<dbReference type="SUPFAM" id="SSF48403">
    <property type="entry name" value="Ankyrin repeat"/>
    <property type="match status" value="2"/>
</dbReference>
<gene>
    <name evidence="4" type="ORF">LLEC1_01354</name>
</gene>
<dbReference type="InterPro" id="IPR036770">
    <property type="entry name" value="Ankyrin_rpt-contain_sf"/>
</dbReference>
<dbReference type="Gene3D" id="1.25.40.20">
    <property type="entry name" value="Ankyrin repeat-containing domain"/>
    <property type="match status" value="2"/>
</dbReference>
<dbReference type="PANTHER" id="PTHR24189">
    <property type="entry name" value="MYOTROPHIN"/>
    <property type="match status" value="1"/>
</dbReference>
<feature type="repeat" description="ANK" evidence="3">
    <location>
        <begin position="266"/>
        <end position="298"/>
    </location>
</feature>
<keyword evidence="2 3" id="KW-0040">ANK repeat</keyword>
<proteinExistence type="predicted"/>
<dbReference type="SMART" id="SM00248">
    <property type="entry name" value="ANK"/>
    <property type="match status" value="7"/>
</dbReference>
<dbReference type="PRINTS" id="PR01415">
    <property type="entry name" value="ANKYRIN"/>
</dbReference>
<keyword evidence="1" id="KW-0677">Repeat</keyword>
<dbReference type="InterPro" id="IPR050745">
    <property type="entry name" value="Multifunctional_regulatory"/>
</dbReference>
<dbReference type="Pfam" id="PF00023">
    <property type="entry name" value="Ank"/>
    <property type="match status" value="1"/>
</dbReference>
<comment type="caution">
    <text evidence="4">The sequence shown here is derived from an EMBL/GenBank/DDBJ whole genome shotgun (WGS) entry which is preliminary data.</text>
</comment>
<protein>
    <submittedName>
        <fullName evidence="4">Uncharacterized protein</fullName>
    </submittedName>
</protein>
<name>A0A179IFJ0_CORDF</name>
<dbReference type="PROSITE" id="PS50297">
    <property type="entry name" value="ANK_REP_REGION"/>
    <property type="match status" value="2"/>
</dbReference>
<dbReference type="Pfam" id="PF13637">
    <property type="entry name" value="Ank_4"/>
    <property type="match status" value="1"/>
</dbReference>
<dbReference type="AlphaFoldDB" id="A0A179IFJ0"/>
<dbReference type="OrthoDB" id="4870353at2759"/>
<dbReference type="InterPro" id="IPR002110">
    <property type="entry name" value="Ankyrin_rpt"/>
</dbReference>
<dbReference type="PANTHER" id="PTHR24189:SF72">
    <property type="entry name" value="ANKYRIN REPEAT-CONTAINING DOMAIN-CONTAINING PROTEIN"/>
    <property type="match status" value="1"/>
</dbReference>
<keyword evidence="5" id="KW-1185">Reference proteome</keyword>
<feature type="repeat" description="ANK" evidence="3">
    <location>
        <begin position="46"/>
        <end position="78"/>
    </location>
</feature>
<evidence type="ECO:0000256" key="3">
    <source>
        <dbReference type="PROSITE-ProRule" id="PRU00023"/>
    </source>
</evidence>
<evidence type="ECO:0000313" key="5">
    <source>
        <dbReference type="Proteomes" id="UP000243081"/>
    </source>
</evidence>
<evidence type="ECO:0000313" key="4">
    <source>
        <dbReference type="EMBL" id="OAR00401.1"/>
    </source>
</evidence>
<dbReference type="PROSITE" id="PS50088">
    <property type="entry name" value="ANK_REPEAT"/>
    <property type="match status" value="3"/>
</dbReference>
<evidence type="ECO:0000256" key="1">
    <source>
        <dbReference type="ARBA" id="ARBA00022737"/>
    </source>
</evidence>
<dbReference type="EMBL" id="LUKN01001730">
    <property type="protein sequence ID" value="OAR00401.1"/>
    <property type="molecule type" value="Genomic_DNA"/>
</dbReference>
<evidence type="ECO:0000256" key="2">
    <source>
        <dbReference type="ARBA" id="ARBA00023043"/>
    </source>
</evidence>
<dbReference type="Proteomes" id="UP000243081">
    <property type="component" value="Unassembled WGS sequence"/>
</dbReference>
<sequence length="332" mass="36263">MGAGNPNSASPDGKSALAWAAGLSHIETVAFLVERGANMSSTLNGPMMTPLDEAAAAGNHFIVEWLLGRGANPNSRDRDGWSAIHWAAEEGHLEVVRLSWEARVNVDALLLSRRADARKANCHGWTAVHHAAYMGYSQVAQCPLEVERVRMNASQQDNHGWSALHLAVYGRDLATIEVLLSSAAIQDPRGFVDESGLTPQEWLDLRPSGHSYKAICSLAFGKSRCCSAVTGLRRAVTIKHAVASGNIPIFNLFLNLGHNVNGMNSGRRTALYYAAKKRMLPIMILLLEHGADPKILPAGRTSWEEFISEETVLQLLKQAGYTRRDLDPRLAR</sequence>
<feature type="repeat" description="ANK" evidence="3">
    <location>
        <begin position="12"/>
        <end position="44"/>
    </location>
</feature>
<dbReference type="Pfam" id="PF12796">
    <property type="entry name" value="Ank_2"/>
    <property type="match status" value="2"/>
</dbReference>
<accession>A0A179IFJ0</accession>